<protein>
    <submittedName>
        <fullName evidence="1">Icc family phosphohydrolase</fullName>
    </submittedName>
</protein>
<gene>
    <name evidence="1" type="ORF">NCTC11807_01623</name>
</gene>
<accession>A0A380H5W9</accession>
<keyword evidence="1" id="KW-0378">Hydrolase</keyword>
<organism evidence="1 2">
    <name type="scientific">Staphylococcus saccharolyticus</name>
    <dbReference type="NCBI Taxonomy" id="33028"/>
    <lineage>
        <taxon>Bacteria</taxon>
        <taxon>Bacillati</taxon>
        <taxon>Bacillota</taxon>
        <taxon>Bacilli</taxon>
        <taxon>Bacillales</taxon>
        <taxon>Staphylococcaceae</taxon>
        <taxon>Staphylococcus</taxon>
    </lineage>
</organism>
<dbReference type="GO" id="GO:0016787">
    <property type="term" value="F:hydrolase activity"/>
    <property type="evidence" value="ECO:0007669"/>
    <property type="project" value="UniProtKB-KW"/>
</dbReference>
<name>A0A380H5W9_9STAP</name>
<dbReference type="InterPro" id="IPR029052">
    <property type="entry name" value="Metallo-depent_PP-like"/>
</dbReference>
<dbReference type="Proteomes" id="UP000255425">
    <property type="component" value="Unassembled WGS sequence"/>
</dbReference>
<proteinExistence type="predicted"/>
<dbReference type="EMBL" id="UHDZ01000001">
    <property type="protein sequence ID" value="SUM71881.1"/>
    <property type="molecule type" value="Genomic_DNA"/>
</dbReference>
<dbReference type="AlphaFoldDB" id="A0A380H5W9"/>
<dbReference type="SUPFAM" id="SSF56300">
    <property type="entry name" value="Metallo-dependent phosphatases"/>
    <property type="match status" value="1"/>
</dbReference>
<keyword evidence="2" id="KW-1185">Reference proteome</keyword>
<sequence>MMTHYKPDITILTSDQIWSEGVLDSGRVYTELMNYLNQYDTKIATTFGNHDTESILKRCDLREIEDKHSENYIQKHHQCIIDDKEAYTIEI</sequence>
<reference evidence="1 2" key="1">
    <citation type="submission" date="2018-06" db="EMBL/GenBank/DDBJ databases">
        <authorList>
            <consortium name="Pathogen Informatics"/>
            <person name="Doyle S."/>
        </authorList>
    </citation>
    <scope>NUCLEOTIDE SEQUENCE [LARGE SCALE GENOMIC DNA]</scope>
    <source>
        <strain evidence="1 2">NCTC11807</strain>
    </source>
</reference>
<evidence type="ECO:0000313" key="1">
    <source>
        <dbReference type="EMBL" id="SUM71881.1"/>
    </source>
</evidence>
<evidence type="ECO:0000313" key="2">
    <source>
        <dbReference type="Proteomes" id="UP000255425"/>
    </source>
</evidence>